<evidence type="ECO:0000313" key="2">
    <source>
        <dbReference type="Proteomes" id="UP001332243"/>
    </source>
</evidence>
<keyword evidence="2" id="KW-1185">Reference proteome</keyword>
<sequence length="261" mass="29592">MILVGTSGWQYTDWRGRFYPSGVPQARWLEHYAARFGTVEVNNAFYRLPEREVFARWRDRTPDDFQIAVKMSRFLTHIKRLRDPSEPVARFLDRATALGDRLGPVLLQLPPTLPADTAILDAALALFPAEVRVTVEPRHPSWWVEPVRRVLERRGAALCWADRGGRPVTPLWRTADFGYLRLHEGRAHPRPRYGRAALRSWLDRITTTFTDDETAYVYFNNDPGGAAVVDAVALAGTARRRNIPVGRTPRRGTDAVVGPAP</sequence>
<dbReference type="Proteomes" id="UP001332243">
    <property type="component" value="Unassembled WGS sequence"/>
</dbReference>
<protein>
    <submittedName>
        <fullName evidence="1">DUF72 domain-containing protein</fullName>
    </submittedName>
</protein>
<dbReference type="Gene3D" id="3.20.20.410">
    <property type="entry name" value="Protein of unknown function UPF0759"/>
    <property type="match status" value="1"/>
</dbReference>
<dbReference type="RefSeq" id="WP_331214981.1">
    <property type="nucleotide sequence ID" value="NZ_JAZGQK010000012.1"/>
</dbReference>
<evidence type="ECO:0000313" key="1">
    <source>
        <dbReference type="EMBL" id="MEE6259864.1"/>
    </source>
</evidence>
<gene>
    <name evidence="1" type="ORF">V1633_15350</name>
</gene>
<dbReference type="PANTHER" id="PTHR30348">
    <property type="entry name" value="UNCHARACTERIZED PROTEIN YECE"/>
    <property type="match status" value="1"/>
</dbReference>
<dbReference type="InterPro" id="IPR002763">
    <property type="entry name" value="DUF72"/>
</dbReference>
<accession>A0ABU7RTM9</accession>
<reference evidence="1 2" key="1">
    <citation type="submission" date="2024-01" db="EMBL/GenBank/DDBJ databases">
        <title>Genome insights into Plantactinospora sonchi sp. nov.</title>
        <authorList>
            <person name="Wang L."/>
        </authorList>
    </citation>
    <scope>NUCLEOTIDE SEQUENCE [LARGE SCALE GENOMIC DNA]</scope>
    <source>
        <strain evidence="1 2">NEAU-QY2</strain>
    </source>
</reference>
<dbReference type="EMBL" id="JAZGQK010000012">
    <property type="protein sequence ID" value="MEE6259864.1"/>
    <property type="molecule type" value="Genomic_DNA"/>
</dbReference>
<dbReference type="PANTHER" id="PTHR30348:SF4">
    <property type="entry name" value="DUF72 DOMAIN-CONTAINING PROTEIN"/>
    <property type="match status" value="1"/>
</dbReference>
<comment type="caution">
    <text evidence="1">The sequence shown here is derived from an EMBL/GenBank/DDBJ whole genome shotgun (WGS) entry which is preliminary data.</text>
</comment>
<dbReference type="InterPro" id="IPR036520">
    <property type="entry name" value="UPF0759_sf"/>
</dbReference>
<dbReference type="SUPFAM" id="SSF117396">
    <property type="entry name" value="TM1631-like"/>
    <property type="match status" value="1"/>
</dbReference>
<name>A0ABU7RTM9_9ACTN</name>
<proteinExistence type="predicted"/>
<dbReference type="Pfam" id="PF01904">
    <property type="entry name" value="DUF72"/>
    <property type="match status" value="1"/>
</dbReference>
<organism evidence="1 2">
    <name type="scientific">Plantactinospora sonchi</name>
    <dbReference type="NCBI Taxonomy" id="1544735"/>
    <lineage>
        <taxon>Bacteria</taxon>
        <taxon>Bacillati</taxon>
        <taxon>Actinomycetota</taxon>
        <taxon>Actinomycetes</taxon>
        <taxon>Micromonosporales</taxon>
        <taxon>Micromonosporaceae</taxon>
        <taxon>Plantactinospora</taxon>
    </lineage>
</organism>